<dbReference type="Proteomes" id="UP001329430">
    <property type="component" value="Chromosome 5"/>
</dbReference>
<feature type="coiled-coil region" evidence="1">
    <location>
        <begin position="146"/>
        <end position="209"/>
    </location>
</feature>
<dbReference type="PANTHER" id="PTHR28594">
    <property type="entry name" value="ATR-INTERACTING PROTEIN"/>
    <property type="match status" value="1"/>
</dbReference>
<keyword evidence="4" id="KW-1185">Reference proteome</keyword>
<evidence type="ECO:0000313" key="3">
    <source>
        <dbReference type="EMBL" id="KAK5643469.1"/>
    </source>
</evidence>
<reference evidence="3 4" key="1">
    <citation type="journal article" date="2024" name="Insects">
        <title>An Improved Chromosome-Level Genome Assembly of the Firefly Pyrocoelia pectoralis.</title>
        <authorList>
            <person name="Fu X."/>
            <person name="Meyer-Rochow V.B."/>
            <person name="Ballantyne L."/>
            <person name="Zhu X."/>
        </authorList>
    </citation>
    <scope>NUCLEOTIDE SEQUENCE [LARGE SCALE GENOMIC DNA]</scope>
    <source>
        <strain evidence="3">XCY_ONT2</strain>
    </source>
</reference>
<gene>
    <name evidence="3" type="ORF">RI129_007314</name>
</gene>
<feature type="region of interest" description="Disordered" evidence="2">
    <location>
        <begin position="1"/>
        <end position="24"/>
    </location>
</feature>
<comment type="caution">
    <text evidence="3">The sequence shown here is derived from an EMBL/GenBank/DDBJ whole genome shotgun (WGS) entry which is preliminary data.</text>
</comment>
<feature type="compositionally biased region" description="Polar residues" evidence="2">
    <location>
        <begin position="1"/>
        <end position="14"/>
    </location>
</feature>
<dbReference type="AlphaFoldDB" id="A0AAN7VGB1"/>
<keyword evidence="1" id="KW-0175">Coiled coil</keyword>
<evidence type="ECO:0000256" key="2">
    <source>
        <dbReference type="SAM" id="MobiDB-lite"/>
    </source>
</evidence>
<dbReference type="GO" id="GO:0006281">
    <property type="term" value="P:DNA repair"/>
    <property type="evidence" value="ECO:0007669"/>
    <property type="project" value="TreeGrafter"/>
</dbReference>
<protein>
    <submittedName>
        <fullName evidence="3">Uncharacterized protein</fullName>
    </submittedName>
</protein>
<name>A0AAN7VGB1_9COLE</name>
<dbReference type="GO" id="GO:0000077">
    <property type="term" value="P:DNA damage checkpoint signaling"/>
    <property type="evidence" value="ECO:0007669"/>
    <property type="project" value="InterPro"/>
</dbReference>
<sequence length="697" mass="80556">MSKRSGNCNGFTSSDSKKPKIDNVDDLWGDDIDINDVDDCLMLAAQVYQQPHVQCTQLNNVSILPSYDGLFKQNVFTSTQHNSGLTVNKPLPSISQNYSQVIPATQNGNTTTTLKGGQLFQYTNKEVDDLQYRKLVEEYEAKVGEVSILRSNLKELRAQNEVEQKKQQKEWNEKLLEKTKQLQGVESRLEFKNLEIVNLTQKLKEVAKNNDICSPFFKRNSNANRSSTRSVESKERFVQAEFKIYKTTETNYPLKDVIDLNIFEVPVTEMCFKDINSRFISATVQSYIVKSQPNINIAKDCKFNIIYNSMKKLKWCNELQLLQNKVEVDELWAVSEHLIENLLQFLQGLEIDTGLADNEYILNLDKLSMDNYNIDRRKLLQDEMGMYATQMILCLTEILTYNINIKHYLSLHPPNGTSTYLSQILLLVKVIRKLRVFCNFNEFFKGLIKLLNKLCTNCNIGNLECSSTVYEITKEIILCVPSGSVMLHFFEYLNNIVLQSNCFVCLCAKNDERELENDNEGTQTVIYEKNTCVLHILFILLDELMKLNLKSDGSVMRFIVNCLRHNSEWFSHKANKRCSCISRVVRLYVDIMYKIVQRVALVNFNYNIDEVNQDYEILKFGVDTLIFLNSTLFDVIAKYVVTFSRYKVIIASLLQLQEPLRLSDLKVQVLDSLGKNEEIQKVNEENFKNIDICKEVL</sequence>
<dbReference type="EMBL" id="JAVRBK010000005">
    <property type="protein sequence ID" value="KAK5643469.1"/>
    <property type="molecule type" value="Genomic_DNA"/>
</dbReference>
<proteinExistence type="predicted"/>
<dbReference type="PANTHER" id="PTHR28594:SF1">
    <property type="entry name" value="ATR-INTERACTING PROTEIN"/>
    <property type="match status" value="1"/>
</dbReference>
<organism evidence="3 4">
    <name type="scientific">Pyrocoelia pectoralis</name>
    <dbReference type="NCBI Taxonomy" id="417401"/>
    <lineage>
        <taxon>Eukaryota</taxon>
        <taxon>Metazoa</taxon>
        <taxon>Ecdysozoa</taxon>
        <taxon>Arthropoda</taxon>
        <taxon>Hexapoda</taxon>
        <taxon>Insecta</taxon>
        <taxon>Pterygota</taxon>
        <taxon>Neoptera</taxon>
        <taxon>Endopterygota</taxon>
        <taxon>Coleoptera</taxon>
        <taxon>Polyphaga</taxon>
        <taxon>Elateriformia</taxon>
        <taxon>Elateroidea</taxon>
        <taxon>Lampyridae</taxon>
        <taxon>Lampyrinae</taxon>
        <taxon>Pyrocoelia</taxon>
    </lineage>
</organism>
<evidence type="ECO:0000313" key="4">
    <source>
        <dbReference type="Proteomes" id="UP001329430"/>
    </source>
</evidence>
<accession>A0AAN7VGB1</accession>
<evidence type="ECO:0000256" key="1">
    <source>
        <dbReference type="SAM" id="Coils"/>
    </source>
</evidence>
<dbReference type="InterPro" id="IPR033349">
    <property type="entry name" value="ATRIP"/>
</dbReference>